<dbReference type="Proteomes" id="UP001184833">
    <property type="component" value="Unassembled WGS sequence"/>
</dbReference>
<gene>
    <name evidence="1" type="ORF">J2786_000510</name>
</gene>
<evidence type="ECO:0000313" key="1">
    <source>
        <dbReference type="EMBL" id="MDR6457417.1"/>
    </source>
</evidence>
<protein>
    <submittedName>
        <fullName evidence="1">RHS repeat-associated protein</fullName>
    </submittedName>
</protein>
<sequence length="550" mass="62600">MNGKLFAYELKYHNPVYSTVSTGKYNGNIAEIDWQAADGGTLRRYNYQYDVLDRLKNGIYSEPNATVPQNNYFNETLTYDLGGNIQTLKRNRLLSNVGAVVMDNLGYTYAGNRLNTVTDSSGNYGGYPDISGNPIPYDGNGNMSSHIDRGILQIDYNYLNLPNYVKFDQNYVPHDLEVNTYVNTKYLYNAAGAKLKKVYTYGSGRMNVKTVETTDYLDGFQYINDVLSFVPTSEGYYDFVQNKYIYNYTDHQGNIRLAYYKDASGNLKIDRTTHFYPFGLEFGGELSTAVSITPSYKYSTQGQEKQSETGWSSYRWRNYDSAMGRFFNVDPLSEKYAYQSHYNFSENRVIDGRELEGLEWIGVVTRAMPSFENSSFRPSPVIETVNKTIEIGEGTIKTSRFSKEQLANFDRGRRIELEQINKMNEEGQSVSRNTKNYEAIDPKTGKTGQTRPDGFTKDGRPVEVKNVKKQGLTRQLRFQDNLSEGKRLILRINNKAELTKPLKESGIDIQPYNLSTPVKIDNIKVNSNPPAKVNPQPQKNDKCAKDPNCV</sequence>
<comment type="caution">
    <text evidence="1">The sequence shown here is derived from an EMBL/GenBank/DDBJ whole genome shotgun (WGS) entry which is preliminary data.</text>
</comment>
<organism evidence="1 2">
    <name type="scientific">Chryseobacterium vietnamense</name>
    <dbReference type="NCBI Taxonomy" id="866785"/>
    <lineage>
        <taxon>Bacteria</taxon>
        <taxon>Pseudomonadati</taxon>
        <taxon>Bacteroidota</taxon>
        <taxon>Flavobacteriia</taxon>
        <taxon>Flavobacteriales</taxon>
        <taxon>Weeksellaceae</taxon>
        <taxon>Chryseobacterium group</taxon>
        <taxon>Chryseobacterium</taxon>
    </lineage>
</organism>
<reference evidence="1" key="1">
    <citation type="submission" date="2023-07" db="EMBL/GenBank/DDBJ databases">
        <title>Sorghum-associated microbial communities from plants grown in Nebraska, USA.</title>
        <authorList>
            <person name="Schachtman D."/>
        </authorList>
    </citation>
    <scope>NUCLEOTIDE SEQUENCE</scope>
    <source>
        <strain evidence="1">DS2329</strain>
    </source>
</reference>
<name>A0ACC6J3T8_9FLAO</name>
<dbReference type="EMBL" id="JAVDQX010000001">
    <property type="protein sequence ID" value="MDR6457417.1"/>
    <property type="molecule type" value="Genomic_DNA"/>
</dbReference>
<keyword evidence="2" id="KW-1185">Reference proteome</keyword>
<evidence type="ECO:0000313" key="2">
    <source>
        <dbReference type="Proteomes" id="UP001184833"/>
    </source>
</evidence>
<proteinExistence type="predicted"/>
<accession>A0ACC6J3T8</accession>